<evidence type="ECO:0000256" key="3">
    <source>
        <dbReference type="ARBA" id="ARBA00022475"/>
    </source>
</evidence>
<feature type="transmembrane region" description="Helical" evidence="7">
    <location>
        <begin position="28"/>
        <end position="59"/>
    </location>
</feature>
<keyword evidence="5 7" id="KW-1133">Transmembrane helix</keyword>
<dbReference type="PANTHER" id="PTHR42709">
    <property type="entry name" value="ALKALINE PHOSPHATASE LIKE PROTEIN"/>
    <property type="match status" value="1"/>
</dbReference>
<keyword evidence="3" id="KW-1003">Cell membrane</keyword>
<comment type="similarity">
    <text evidence="2">Belongs to the DedA family.</text>
</comment>
<dbReference type="InterPro" id="IPR051311">
    <property type="entry name" value="DedA_domain"/>
</dbReference>
<keyword evidence="4 7" id="KW-0812">Transmembrane</keyword>
<feature type="transmembrane region" description="Helical" evidence="7">
    <location>
        <begin position="185"/>
        <end position="204"/>
    </location>
</feature>
<sequence length="236" mass="25094">MTVKTAEKGAYPGGVDFNALLDAVPAQAVYALTGLIILVESIGIPLPGEIMLVTASLLASGPEPRISIHGVAAAAIVGAAVGDSIGYFVGRHFGDRLFGWLGERFPHHVNDETIGYAKHAFHRHGVWAVFFGRFVALLRIFAGPLAGSLRMNYPRFLLANVTGAFAWAGGLAYGVHFLGKVAEKWMHNFSFVGLIVALAFGVFVSTVMRKRISANVAAYAEAKRAAGEEINPTTVA</sequence>
<dbReference type="Pfam" id="PF09335">
    <property type="entry name" value="VTT_dom"/>
    <property type="match status" value="1"/>
</dbReference>
<organism evidence="9 10">
    <name type="scientific">Dermacoccus profundi</name>
    <dbReference type="NCBI Taxonomy" id="322602"/>
    <lineage>
        <taxon>Bacteria</taxon>
        <taxon>Bacillati</taxon>
        <taxon>Actinomycetota</taxon>
        <taxon>Actinomycetes</taxon>
        <taxon>Micrococcales</taxon>
        <taxon>Dermacoccaceae</taxon>
        <taxon>Dermacoccus</taxon>
    </lineage>
</organism>
<evidence type="ECO:0000313" key="10">
    <source>
        <dbReference type="Proteomes" id="UP001500350"/>
    </source>
</evidence>
<name>A0ABN2DFL3_9MICO</name>
<feature type="transmembrane region" description="Helical" evidence="7">
    <location>
        <begin position="157"/>
        <end position="179"/>
    </location>
</feature>
<evidence type="ECO:0000256" key="1">
    <source>
        <dbReference type="ARBA" id="ARBA00004651"/>
    </source>
</evidence>
<dbReference type="PANTHER" id="PTHR42709:SF6">
    <property type="entry name" value="UNDECAPRENYL PHOSPHATE TRANSPORTER A"/>
    <property type="match status" value="1"/>
</dbReference>
<reference evidence="9 10" key="1">
    <citation type="journal article" date="2019" name="Int. J. Syst. Evol. Microbiol.">
        <title>The Global Catalogue of Microorganisms (GCM) 10K type strain sequencing project: providing services to taxonomists for standard genome sequencing and annotation.</title>
        <authorList>
            <consortium name="The Broad Institute Genomics Platform"/>
            <consortium name="The Broad Institute Genome Sequencing Center for Infectious Disease"/>
            <person name="Wu L."/>
            <person name="Ma J."/>
        </authorList>
    </citation>
    <scope>NUCLEOTIDE SEQUENCE [LARGE SCALE GENOMIC DNA]</scope>
    <source>
        <strain evidence="9 10">JCM 14589</strain>
    </source>
</reference>
<evidence type="ECO:0000256" key="4">
    <source>
        <dbReference type="ARBA" id="ARBA00022692"/>
    </source>
</evidence>
<feature type="transmembrane region" description="Helical" evidence="7">
    <location>
        <begin position="71"/>
        <end position="90"/>
    </location>
</feature>
<dbReference type="Proteomes" id="UP001500350">
    <property type="component" value="Unassembled WGS sequence"/>
</dbReference>
<comment type="subcellular location">
    <subcellularLocation>
        <location evidence="1">Cell membrane</location>
        <topology evidence="1">Multi-pass membrane protein</topology>
    </subcellularLocation>
</comment>
<protein>
    <submittedName>
        <fullName evidence="9">DedA family protein</fullName>
    </submittedName>
</protein>
<evidence type="ECO:0000313" key="9">
    <source>
        <dbReference type="EMBL" id="GAA1574798.1"/>
    </source>
</evidence>
<keyword evidence="6 7" id="KW-0472">Membrane</keyword>
<comment type="caution">
    <text evidence="9">The sequence shown here is derived from an EMBL/GenBank/DDBJ whole genome shotgun (WGS) entry which is preliminary data.</text>
</comment>
<evidence type="ECO:0000259" key="8">
    <source>
        <dbReference type="Pfam" id="PF09335"/>
    </source>
</evidence>
<keyword evidence="10" id="KW-1185">Reference proteome</keyword>
<feature type="domain" description="VTT" evidence="8">
    <location>
        <begin position="46"/>
        <end position="175"/>
    </location>
</feature>
<evidence type="ECO:0000256" key="5">
    <source>
        <dbReference type="ARBA" id="ARBA00022989"/>
    </source>
</evidence>
<proteinExistence type="inferred from homology"/>
<gene>
    <name evidence="9" type="ORF">GCM10009763_22610</name>
</gene>
<dbReference type="EMBL" id="BAAANW010000026">
    <property type="protein sequence ID" value="GAA1574798.1"/>
    <property type="molecule type" value="Genomic_DNA"/>
</dbReference>
<feature type="transmembrane region" description="Helical" evidence="7">
    <location>
        <begin position="125"/>
        <end position="145"/>
    </location>
</feature>
<dbReference type="InterPro" id="IPR032816">
    <property type="entry name" value="VTT_dom"/>
</dbReference>
<evidence type="ECO:0000256" key="2">
    <source>
        <dbReference type="ARBA" id="ARBA00010792"/>
    </source>
</evidence>
<evidence type="ECO:0000256" key="6">
    <source>
        <dbReference type="ARBA" id="ARBA00023136"/>
    </source>
</evidence>
<accession>A0ABN2DFL3</accession>
<evidence type="ECO:0000256" key="7">
    <source>
        <dbReference type="SAM" id="Phobius"/>
    </source>
</evidence>